<dbReference type="AlphaFoldDB" id="A0A934I2J1"/>
<sequence>MSQIFRTEAAVMKQAAANVDTTNDDIRNELGRLRSVVEQVRGSWDGAAQASFDELMGRWNTAAVKLQESLCSISENLRNNAGAFENVEAQNADALRRTDVAGLQL</sequence>
<dbReference type="Gene3D" id="1.10.287.1060">
    <property type="entry name" value="ESAT-6-like"/>
    <property type="match status" value="1"/>
</dbReference>
<name>A0A934I2J1_9CORY</name>
<dbReference type="SUPFAM" id="SSF140453">
    <property type="entry name" value="EsxAB dimer-like"/>
    <property type="match status" value="1"/>
</dbReference>
<dbReference type="EMBL" id="JAEIOS010000013">
    <property type="protein sequence ID" value="MBI8990085.1"/>
    <property type="molecule type" value="Genomic_DNA"/>
</dbReference>
<organism evidence="2 3">
    <name type="scientific">Corynebacterium meridianum</name>
    <dbReference type="NCBI Taxonomy" id="2765363"/>
    <lineage>
        <taxon>Bacteria</taxon>
        <taxon>Bacillati</taxon>
        <taxon>Actinomycetota</taxon>
        <taxon>Actinomycetes</taxon>
        <taxon>Mycobacteriales</taxon>
        <taxon>Corynebacteriaceae</taxon>
        <taxon>Corynebacterium</taxon>
    </lineage>
</organism>
<proteinExistence type="inferred from homology"/>
<protein>
    <recommendedName>
        <fullName evidence="1">ESAT-6-like protein</fullName>
    </recommendedName>
</protein>
<dbReference type="RefSeq" id="WP_198739064.1">
    <property type="nucleotide sequence ID" value="NZ_JAEIOS010000013.1"/>
</dbReference>
<evidence type="ECO:0000256" key="1">
    <source>
        <dbReference type="RuleBase" id="RU362001"/>
    </source>
</evidence>
<comment type="similarity">
    <text evidence="1">Belongs to the WXG100 family.</text>
</comment>
<evidence type="ECO:0000313" key="3">
    <source>
        <dbReference type="Proteomes" id="UP000645966"/>
    </source>
</evidence>
<dbReference type="InterPro" id="IPR010310">
    <property type="entry name" value="T7SS_ESAT-6-like"/>
</dbReference>
<evidence type="ECO:0000313" key="2">
    <source>
        <dbReference type="EMBL" id="MBI8990085.1"/>
    </source>
</evidence>
<gene>
    <name evidence="2" type="ORF">JDV75_10010</name>
</gene>
<dbReference type="NCBIfam" id="TIGR03930">
    <property type="entry name" value="WXG100_ESAT6"/>
    <property type="match status" value="1"/>
</dbReference>
<accession>A0A934I2J1</accession>
<dbReference type="InterPro" id="IPR036689">
    <property type="entry name" value="ESAT-6-like_sf"/>
</dbReference>
<keyword evidence="3" id="KW-1185">Reference proteome</keyword>
<dbReference type="Proteomes" id="UP000645966">
    <property type="component" value="Unassembled WGS sequence"/>
</dbReference>
<dbReference type="Pfam" id="PF06013">
    <property type="entry name" value="WXG100"/>
    <property type="match status" value="1"/>
</dbReference>
<reference evidence="2" key="1">
    <citation type="submission" date="2020-12" db="EMBL/GenBank/DDBJ databases">
        <title>Genome public.</title>
        <authorList>
            <person name="Sun Q."/>
        </authorList>
    </citation>
    <scope>NUCLEOTIDE SEQUENCE</scope>
    <source>
        <strain evidence="2">CCM 8863</strain>
    </source>
</reference>
<comment type="caution">
    <text evidence="2">The sequence shown here is derived from an EMBL/GenBank/DDBJ whole genome shotgun (WGS) entry which is preliminary data.</text>
</comment>